<protein>
    <submittedName>
        <fullName evidence="1">Uncharacterized protein</fullName>
    </submittedName>
</protein>
<sequence length="67" mass="7406">MRGQQSTRTGAPAFTDDALCLQYSHVREYEVVSAKGVADQSQWSHVISFCQVNVSLLDMAEAWSEAV</sequence>
<keyword evidence="2" id="KW-1185">Reference proteome</keyword>
<dbReference type="EMBL" id="KZ772746">
    <property type="protein sequence ID" value="PTQ35047.1"/>
    <property type="molecule type" value="Genomic_DNA"/>
</dbReference>
<evidence type="ECO:0000313" key="2">
    <source>
        <dbReference type="Proteomes" id="UP000244005"/>
    </source>
</evidence>
<name>A0A2R6WMH2_MARPO</name>
<proteinExistence type="predicted"/>
<reference evidence="2" key="1">
    <citation type="journal article" date="2017" name="Cell">
        <title>Insights into land plant evolution garnered from the Marchantia polymorpha genome.</title>
        <authorList>
            <person name="Bowman J.L."/>
            <person name="Kohchi T."/>
            <person name="Yamato K.T."/>
            <person name="Jenkins J."/>
            <person name="Shu S."/>
            <person name="Ishizaki K."/>
            <person name="Yamaoka S."/>
            <person name="Nishihama R."/>
            <person name="Nakamura Y."/>
            <person name="Berger F."/>
            <person name="Adam C."/>
            <person name="Aki S.S."/>
            <person name="Althoff F."/>
            <person name="Araki T."/>
            <person name="Arteaga-Vazquez M.A."/>
            <person name="Balasubrmanian S."/>
            <person name="Barry K."/>
            <person name="Bauer D."/>
            <person name="Boehm C.R."/>
            <person name="Briginshaw L."/>
            <person name="Caballero-Perez J."/>
            <person name="Catarino B."/>
            <person name="Chen F."/>
            <person name="Chiyoda S."/>
            <person name="Chovatia M."/>
            <person name="Davies K.M."/>
            <person name="Delmans M."/>
            <person name="Demura T."/>
            <person name="Dierschke T."/>
            <person name="Dolan L."/>
            <person name="Dorantes-Acosta A.E."/>
            <person name="Eklund D.M."/>
            <person name="Florent S.N."/>
            <person name="Flores-Sandoval E."/>
            <person name="Fujiyama A."/>
            <person name="Fukuzawa H."/>
            <person name="Galik B."/>
            <person name="Grimanelli D."/>
            <person name="Grimwood J."/>
            <person name="Grossniklaus U."/>
            <person name="Hamada T."/>
            <person name="Haseloff J."/>
            <person name="Hetherington A.J."/>
            <person name="Higo A."/>
            <person name="Hirakawa Y."/>
            <person name="Hundley H.N."/>
            <person name="Ikeda Y."/>
            <person name="Inoue K."/>
            <person name="Inoue S.I."/>
            <person name="Ishida S."/>
            <person name="Jia Q."/>
            <person name="Kakita M."/>
            <person name="Kanazawa T."/>
            <person name="Kawai Y."/>
            <person name="Kawashima T."/>
            <person name="Kennedy M."/>
            <person name="Kinose K."/>
            <person name="Kinoshita T."/>
            <person name="Kohara Y."/>
            <person name="Koide E."/>
            <person name="Komatsu K."/>
            <person name="Kopischke S."/>
            <person name="Kubo M."/>
            <person name="Kyozuka J."/>
            <person name="Lagercrantz U."/>
            <person name="Lin S.S."/>
            <person name="Lindquist E."/>
            <person name="Lipzen A.M."/>
            <person name="Lu C.W."/>
            <person name="De Luna E."/>
            <person name="Martienssen R.A."/>
            <person name="Minamino N."/>
            <person name="Mizutani M."/>
            <person name="Mizutani M."/>
            <person name="Mochizuki N."/>
            <person name="Monte I."/>
            <person name="Mosher R."/>
            <person name="Nagasaki H."/>
            <person name="Nakagami H."/>
            <person name="Naramoto S."/>
            <person name="Nishitani K."/>
            <person name="Ohtani M."/>
            <person name="Okamoto T."/>
            <person name="Okumura M."/>
            <person name="Phillips J."/>
            <person name="Pollak B."/>
            <person name="Reinders A."/>
            <person name="Rovekamp M."/>
            <person name="Sano R."/>
            <person name="Sawa S."/>
            <person name="Schmid M.W."/>
            <person name="Shirakawa M."/>
            <person name="Solano R."/>
            <person name="Spunde A."/>
            <person name="Suetsugu N."/>
            <person name="Sugano S."/>
            <person name="Sugiyama A."/>
            <person name="Sun R."/>
            <person name="Suzuki Y."/>
            <person name="Takenaka M."/>
            <person name="Takezawa D."/>
            <person name="Tomogane H."/>
            <person name="Tsuzuki M."/>
            <person name="Ueda T."/>
            <person name="Umeda M."/>
            <person name="Ward J.M."/>
            <person name="Watanabe Y."/>
            <person name="Yazaki K."/>
            <person name="Yokoyama R."/>
            <person name="Yoshitake Y."/>
            <person name="Yotsui I."/>
            <person name="Zachgo S."/>
            <person name="Schmutz J."/>
        </authorList>
    </citation>
    <scope>NUCLEOTIDE SEQUENCE [LARGE SCALE GENOMIC DNA]</scope>
    <source>
        <strain evidence="2">Tak-1</strain>
    </source>
</reference>
<organism evidence="1 2">
    <name type="scientific">Marchantia polymorpha</name>
    <name type="common">Common liverwort</name>
    <name type="synonym">Marchantia aquatica</name>
    <dbReference type="NCBI Taxonomy" id="3197"/>
    <lineage>
        <taxon>Eukaryota</taxon>
        <taxon>Viridiplantae</taxon>
        <taxon>Streptophyta</taxon>
        <taxon>Embryophyta</taxon>
        <taxon>Marchantiophyta</taxon>
        <taxon>Marchantiopsida</taxon>
        <taxon>Marchantiidae</taxon>
        <taxon>Marchantiales</taxon>
        <taxon>Marchantiaceae</taxon>
        <taxon>Marchantia</taxon>
    </lineage>
</organism>
<accession>A0A2R6WMH2</accession>
<dbReference type="AlphaFoldDB" id="A0A2R6WMH2"/>
<evidence type="ECO:0000313" key="1">
    <source>
        <dbReference type="EMBL" id="PTQ35047.1"/>
    </source>
</evidence>
<dbReference type="Proteomes" id="UP000244005">
    <property type="component" value="Unassembled WGS sequence"/>
</dbReference>
<gene>
    <name evidence="1" type="ORF">MARPO_0074s0039</name>
</gene>